<evidence type="ECO:0000313" key="3">
    <source>
        <dbReference type="Proteomes" id="UP001064782"/>
    </source>
</evidence>
<dbReference type="RefSeq" id="WP_236977034.1">
    <property type="nucleotide sequence ID" value="NZ_BRXE01000001.1"/>
</dbReference>
<accession>A0A9P3Q4D7</accession>
<protein>
    <submittedName>
        <fullName evidence="2">Uncharacterized protein</fullName>
    </submittedName>
</protein>
<evidence type="ECO:0000313" key="1">
    <source>
        <dbReference type="EMBL" id="GLB81059.1"/>
    </source>
</evidence>
<keyword evidence="3" id="KW-1185">Reference proteome</keyword>
<gene>
    <name evidence="2" type="ORF">Mkiyose1413_14070</name>
    <name evidence="1" type="ORF">SRL2020028_03150</name>
</gene>
<dbReference type="EMBL" id="BRXE01000001">
    <property type="protein sequence ID" value="GLB81059.1"/>
    <property type="molecule type" value="Genomic_DNA"/>
</dbReference>
<name>A0A9P3Q4D7_9MYCO</name>
<evidence type="ECO:0000313" key="2">
    <source>
        <dbReference type="EMBL" id="GLD29524.1"/>
    </source>
</evidence>
<dbReference type="Proteomes" id="UP001064782">
    <property type="component" value="Unassembled WGS sequence"/>
</dbReference>
<comment type="caution">
    <text evidence="2">The sequence shown here is derived from an EMBL/GenBank/DDBJ whole genome shotgun (WGS) entry which is preliminary data.</text>
</comment>
<dbReference type="EMBL" id="BRZI01000006">
    <property type="protein sequence ID" value="GLD29524.1"/>
    <property type="molecule type" value="Genomic_DNA"/>
</dbReference>
<dbReference type="AlphaFoldDB" id="A0A9P3Q4D7"/>
<dbReference type="Proteomes" id="UP001165663">
    <property type="component" value="Unassembled WGS sequence"/>
</dbReference>
<organism evidence="2 3">
    <name type="scientific">Mycobacterium kiyosense</name>
    <dbReference type="NCBI Taxonomy" id="2871094"/>
    <lineage>
        <taxon>Bacteria</taxon>
        <taxon>Bacillati</taxon>
        <taxon>Actinomycetota</taxon>
        <taxon>Actinomycetes</taxon>
        <taxon>Mycobacteriales</taxon>
        <taxon>Mycobacteriaceae</taxon>
        <taxon>Mycobacterium</taxon>
    </lineage>
</organism>
<reference evidence="2" key="1">
    <citation type="submission" date="2022-08" db="EMBL/GenBank/DDBJ databases">
        <title>Mycobacterium kiyosense sp. nov., scotochromogenic slow-glowing species isolated from respiratory specimens.</title>
        <authorList>
            <person name="Fukano H."/>
            <person name="Kazumi Y."/>
            <person name="Sakagami N."/>
            <person name="Ato M."/>
            <person name="Mitarai S."/>
            <person name="Hoshino Y."/>
        </authorList>
    </citation>
    <scope>NUCLEOTIDE SEQUENCE</scope>
    <source>
        <strain evidence="2">1413</strain>
        <strain evidence="1">SRL2020-028</strain>
    </source>
</reference>
<sequence length="338" mass="37287">MSEFSPFADFDYRTVVGAFRPTVASMLPTKTYYGLGMQVQYIYGFLQDDTGNSYVVERKFMGSMTGGCYVMSTEHGSLQVLPATRRSARGELRRSSTANQRRWAEPVMQRLAPGVAPADEAPLTIDLTDSRVTWDEGDILHLEGQTGALGVQAFAPMPDQPWFYSQVPHRAEGTILGRPARGIVVLEQGFWPHGIEPKEFAFYADLEISFNAFGNLLEDGAMQWGMIVNGKRGLSCAVVVEDLDGEGTVLTAATEHAQHYVFDAGGHVDSSTMATGGVIWEFRGDKTGWMDEFASSRWGGYGSQAGSTTRRGDPRTPTFSYGWFEYFADRIPADSRTN</sequence>
<proteinExistence type="predicted"/>
<dbReference type="GeneID" id="83627391"/>